<reference evidence="2" key="1">
    <citation type="journal article" date="2017" name="Nature">
        <title>The genome of Chenopodium quinoa.</title>
        <authorList>
            <person name="Jarvis D.E."/>
            <person name="Ho Y.S."/>
            <person name="Lightfoot D.J."/>
            <person name="Schmoeckel S.M."/>
            <person name="Li B."/>
            <person name="Borm T.J.A."/>
            <person name="Ohyanagi H."/>
            <person name="Mineta K."/>
            <person name="Michell C.T."/>
            <person name="Saber N."/>
            <person name="Kharbatia N.M."/>
            <person name="Rupper R.R."/>
            <person name="Sharp A.R."/>
            <person name="Dally N."/>
            <person name="Boughton B.A."/>
            <person name="Woo Y.H."/>
            <person name="Gao G."/>
            <person name="Schijlen E.G.W.M."/>
            <person name="Guo X."/>
            <person name="Momin A.A."/>
            <person name="Negrao S."/>
            <person name="Al-Babili S."/>
            <person name="Gehring C."/>
            <person name="Roessner U."/>
            <person name="Jung C."/>
            <person name="Murphy K."/>
            <person name="Arold S.T."/>
            <person name="Gojobori T."/>
            <person name="van der Linden C.G."/>
            <person name="van Loo E.N."/>
            <person name="Jellen E.N."/>
            <person name="Maughan P.J."/>
            <person name="Tester M."/>
        </authorList>
    </citation>
    <scope>NUCLEOTIDE SEQUENCE [LARGE SCALE GENOMIC DNA]</scope>
    <source>
        <strain evidence="2">cv. PI 614886</strain>
    </source>
</reference>
<dbReference type="PANTHER" id="PTHR31907">
    <property type="entry name" value="MLP-LIKE PROTEIN 423"/>
    <property type="match status" value="1"/>
</dbReference>
<dbReference type="SMR" id="A0A803LBT1"/>
<dbReference type="AlphaFoldDB" id="A0A803LBT1"/>
<dbReference type="SMART" id="SM01037">
    <property type="entry name" value="Bet_v_1"/>
    <property type="match status" value="1"/>
</dbReference>
<evidence type="ECO:0000313" key="3">
    <source>
        <dbReference type="Proteomes" id="UP000596660"/>
    </source>
</evidence>
<name>A0A803LBT1_CHEQI</name>
<accession>A0A803LBT1</accession>
<dbReference type="OMA" id="CKETLMS"/>
<dbReference type="Pfam" id="PF00407">
    <property type="entry name" value="Bet_v_1"/>
    <property type="match status" value="1"/>
</dbReference>
<sequence>MPQLQRVEGQTELKYEVGEQAIVTTKIEELNDEKRCVRYSHLGGQILEKYCKETLMSNIQAIPKDEGCTVTWSFDYEKVNENVPEPDIYANYLLGVAKDIGASLCNA</sequence>
<proteinExistence type="predicted"/>
<evidence type="ECO:0000259" key="1">
    <source>
        <dbReference type="SMART" id="SM01037"/>
    </source>
</evidence>
<dbReference type="Proteomes" id="UP000596660">
    <property type="component" value="Unplaced"/>
</dbReference>
<protein>
    <recommendedName>
        <fullName evidence="1">Bet v I/Major latex protein domain-containing protein</fullName>
    </recommendedName>
</protein>
<feature type="domain" description="Bet v I/Major latex protein" evidence="1">
    <location>
        <begin position="6"/>
        <end position="107"/>
    </location>
</feature>
<keyword evidence="3" id="KW-1185">Reference proteome</keyword>
<dbReference type="EnsemblPlants" id="AUR62009320-RA">
    <property type="protein sequence ID" value="AUR62009320-RA:cds"/>
    <property type="gene ID" value="AUR62009320"/>
</dbReference>
<dbReference type="InterPro" id="IPR000916">
    <property type="entry name" value="Bet_v_I/MLP"/>
</dbReference>
<dbReference type="GO" id="GO:0006952">
    <property type="term" value="P:defense response"/>
    <property type="evidence" value="ECO:0007669"/>
    <property type="project" value="InterPro"/>
</dbReference>
<dbReference type="Gene3D" id="3.30.530.20">
    <property type="match status" value="1"/>
</dbReference>
<dbReference type="InterPro" id="IPR023393">
    <property type="entry name" value="START-like_dom_sf"/>
</dbReference>
<organism evidence="2 3">
    <name type="scientific">Chenopodium quinoa</name>
    <name type="common">Quinoa</name>
    <dbReference type="NCBI Taxonomy" id="63459"/>
    <lineage>
        <taxon>Eukaryota</taxon>
        <taxon>Viridiplantae</taxon>
        <taxon>Streptophyta</taxon>
        <taxon>Embryophyta</taxon>
        <taxon>Tracheophyta</taxon>
        <taxon>Spermatophyta</taxon>
        <taxon>Magnoliopsida</taxon>
        <taxon>eudicotyledons</taxon>
        <taxon>Gunneridae</taxon>
        <taxon>Pentapetalae</taxon>
        <taxon>Caryophyllales</taxon>
        <taxon>Chenopodiaceae</taxon>
        <taxon>Chenopodioideae</taxon>
        <taxon>Atripliceae</taxon>
        <taxon>Chenopodium</taxon>
    </lineage>
</organism>
<evidence type="ECO:0000313" key="2">
    <source>
        <dbReference type="EnsemblPlants" id="AUR62009320-RA:cds"/>
    </source>
</evidence>
<dbReference type="Gramene" id="AUR62009320-RA">
    <property type="protein sequence ID" value="AUR62009320-RA:cds"/>
    <property type="gene ID" value="AUR62009320"/>
</dbReference>
<reference evidence="2" key="2">
    <citation type="submission" date="2021-03" db="UniProtKB">
        <authorList>
            <consortium name="EnsemblPlants"/>
        </authorList>
    </citation>
    <scope>IDENTIFICATION</scope>
</reference>
<dbReference type="SUPFAM" id="SSF55961">
    <property type="entry name" value="Bet v1-like"/>
    <property type="match status" value="1"/>
</dbReference>
<dbReference type="InterPro" id="IPR051761">
    <property type="entry name" value="MLP-like_ligand-binding"/>
</dbReference>